<gene>
    <name evidence="3" type="ORF">FNV43_RR22451</name>
</gene>
<dbReference type="Pfam" id="PF02298">
    <property type="entry name" value="Cu_bind_like"/>
    <property type="match status" value="1"/>
</dbReference>
<feature type="domain" description="Phytocyanin" evidence="2">
    <location>
        <begin position="60"/>
        <end position="174"/>
    </location>
</feature>
<dbReference type="EMBL" id="VOIH02000010">
    <property type="protein sequence ID" value="KAF3435362.1"/>
    <property type="molecule type" value="Genomic_DNA"/>
</dbReference>
<name>A0A8K0DQ91_9ROSA</name>
<feature type="chain" id="PRO_5035431972" description="Phytocyanin domain-containing protein" evidence="1">
    <location>
        <begin position="28"/>
        <end position="179"/>
    </location>
</feature>
<keyword evidence="4" id="KW-1185">Reference proteome</keyword>
<dbReference type="PANTHER" id="PTHR34052:SF1">
    <property type="entry name" value="OS06G0216700 PROTEIN"/>
    <property type="match status" value="1"/>
</dbReference>
<dbReference type="AlphaFoldDB" id="A0A8K0DQ91"/>
<dbReference type="InterPro" id="IPR003245">
    <property type="entry name" value="Phytocyanin_dom"/>
</dbReference>
<protein>
    <recommendedName>
        <fullName evidence="2">Phytocyanin domain-containing protein</fullName>
    </recommendedName>
</protein>
<dbReference type="Gene3D" id="2.60.40.420">
    <property type="entry name" value="Cupredoxins - blue copper proteins"/>
    <property type="match status" value="1"/>
</dbReference>
<evidence type="ECO:0000259" key="2">
    <source>
        <dbReference type="PROSITE" id="PS51485"/>
    </source>
</evidence>
<dbReference type="PANTHER" id="PTHR34052">
    <property type="entry name" value="GLYCINE-RICH PROTEIN-LIKE"/>
    <property type="match status" value="1"/>
</dbReference>
<dbReference type="Proteomes" id="UP000796880">
    <property type="component" value="Unassembled WGS sequence"/>
</dbReference>
<evidence type="ECO:0000313" key="4">
    <source>
        <dbReference type="Proteomes" id="UP000796880"/>
    </source>
</evidence>
<proteinExistence type="predicted"/>
<comment type="caution">
    <text evidence="3">The sequence shown here is derived from an EMBL/GenBank/DDBJ whole genome shotgun (WGS) entry which is preliminary data.</text>
</comment>
<reference evidence="3" key="1">
    <citation type="submission" date="2020-03" db="EMBL/GenBank/DDBJ databases">
        <title>A high-quality chromosome-level genome assembly of a woody plant with both climbing and erect habits, Rhamnella rubrinervis.</title>
        <authorList>
            <person name="Lu Z."/>
            <person name="Yang Y."/>
            <person name="Zhu X."/>
            <person name="Sun Y."/>
        </authorList>
    </citation>
    <scope>NUCLEOTIDE SEQUENCE</scope>
    <source>
        <strain evidence="3">BYM</strain>
        <tissue evidence="3">Leaf</tissue>
    </source>
</reference>
<feature type="signal peptide" evidence="1">
    <location>
        <begin position="1"/>
        <end position="27"/>
    </location>
</feature>
<dbReference type="OrthoDB" id="1839683at2759"/>
<evidence type="ECO:0000313" key="3">
    <source>
        <dbReference type="EMBL" id="KAF3435362.1"/>
    </source>
</evidence>
<evidence type="ECO:0000256" key="1">
    <source>
        <dbReference type="SAM" id="SignalP"/>
    </source>
</evidence>
<dbReference type="InterPro" id="IPR008972">
    <property type="entry name" value="Cupredoxin"/>
</dbReference>
<keyword evidence="1" id="KW-0732">Signal</keyword>
<dbReference type="SUPFAM" id="SSF49503">
    <property type="entry name" value="Cupredoxins"/>
    <property type="match status" value="1"/>
</dbReference>
<dbReference type="PROSITE" id="PS51485">
    <property type="entry name" value="PHYTOCYANIN"/>
    <property type="match status" value="1"/>
</dbReference>
<accession>A0A8K0DQ91</accession>
<organism evidence="3 4">
    <name type="scientific">Rhamnella rubrinervis</name>
    <dbReference type="NCBI Taxonomy" id="2594499"/>
    <lineage>
        <taxon>Eukaryota</taxon>
        <taxon>Viridiplantae</taxon>
        <taxon>Streptophyta</taxon>
        <taxon>Embryophyta</taxon>
        <taxon>Tracheophyta</taxon>
        <taxon>Spermatophyta</taxon>
        <taxon>Magnoliopsida</taxon>
        <taxon>eudicotyledons</taxon>
        <taxon>Gunneridae</taxon>
        <taxon>Pentapetalae</taxon>
        <taxon>rosids</taxon>
        <taxon>fabids</taxon>
        <taxon>Rosales</taxon>
        <taxon>Rhamnaceae</taxon>
        <taxon>rhamnoid group</taxon>
        <taxon>Rhamneae</taxon>
        <taxon>Rhamnella</taxon>
    </lineage>
</organism>
<dbReference type="GO" id="GO:0009055">
    <property type="term" value="F:electron transfer activity"/>
    <property type="evidence" value="ECO:0007669"/>
    <property type="project" value="InterPro"/>
</dbReference>
<sequence>MGSNSACAQATLLTALLIACMLAGCTANKGWGWGYGSFNYSHWHHGHVYRHPNATTQGPNKINVGGSENWHFGFNYTDWSIKHGPFYLNDVLVFKYDPPKNDSHPHSVYLLPDLTSFKSCNFSRARMLASTTQGGDEGFEFALKSWQPYYFACGESNGIHCNLGGMKFMVVPALRGWNF</sequence>